<dbReference type="EMBL" id="KQ979970">
    <property type="protein sequence ID" value="KYN18408.1"/>
    <property type="molecule type" value="Genomic_DNA"/>
</dbReference>
<evidence type="ECO:0000313" key="1">
    <source>
        <dbReference type="EMBL" id="KYN18408.1"/>
    </source>
</evidence>
<gene>
    <name evidence="1" type="ORF">ALC57_09283</name>
</gene>
<dbReference type="Proteomes" id="UP000078492">
    <property type="component" value="Unassembled WGS sequence"/>
</dbReference>
<protein>
    <submittedName>
        <fullName evidence="1">Uncharacterized protein</fullName>
    </submittedName>
</protein>
<proteinExistence type="predicted"/>
<reference evidence="1 2" key="1">
    <citation type="submission" date="2015-09" db="EMBL/GenBank/DDBJ databases">
        <title>Trachymyrmex cornetzi WGS genome.</title>
        <authorList>
            <person name="Nygaard S."/>
            <person name="Hu H."/>
            <person name="Boomsma J."/>
            <person name="Zhang G."/>
        </authorList>
    </citation>
    <scope>NUCLEOTIDE SEQUENCE [LARGE SCALE GENOMIC DNA]</scope>
    <source>
        <strain evidence="1">Tcor2-1</strain>
        <tissue evidence="1">Whole body</tissue>
    </source>
</reference>
<name>A0A151J5L4_9HYME</name>
<dbReference type="AlphaFoldDB" id="A0A151J5L4"/>
<organism evidence="1 2">
    <name type="scientific">Trachymyrmex cornetzi</name>
    <dbReference type="NCBI Taxonomy" id="471704"/>
    <lineage>
        <taxon>Eukaryota</taxon>
        <taxon>Metazoa</taxon>
        <taxon>Ecdysozoa</taxon>
        <taxon>Arthropoda</taxon>
        <taxon>Hexapoda</taxon>
        <taxon>Insecta</taxon>
        <taxon>Pterygota</taxon>
        <taxon>Neoptera</taxon>
        <taxon>Endopterygota</taxon>
        <taxon>Hymenoptera</taxon>
        <taxon>Apocrita</taxon>
        <taxon>Aculeata</taxon>
        <taxon>Formicoidea</taxon>
        <taxon>Formicidae</taxon>
        <taxon>Myrmicinae</taxon>
        <taxon>Trachymyrmex</taxon>
    </lineage>
</organism>
<accession>A0A151J5L4</accession>
<evidence type="ECO:0000313" key="2">
    <source>
        <dbReference type="Proteomes" id="UP000078492"/>
    </source>
</evidence>
<sequence>MRIYKRKTDRASATQEQMQKAANDVLKFVCINCSNN</sequence>
<keyword evidence="2" id="KW-1185">Reference proteome</keyword>